<keyword evidence="3" id="KW-1185">Reference proteome</keyword>
<gene>
    <name evidence="2" type="ORF">Ssi02_18250</name>
</gene>
<dbReference type="PANTHER" id="PTHR38588:SF1">
    <property type="entry name" value="BLL0334 PROTEIN"/>
    <property type="match status" value="1"/>
</dbReference>
<sequence>MNFEHAFVLPTDIDTAWQRLLDIEKVAACMPGASLESRNDDEFTGRVKVKLGPIAMVYRGSARFIEKAPDDFRIVISARGKEERGAGTASATVSATLTAEDAKTTRVRVVTDLEITGRPAQFGRNMIAEVGDRLLSQFADRLAATLVEPAAQPPTGQVNAAAPESMNLIAIVGPPVLKRAVPVAFGLLALILLVRAARRPRTDR</sequence>
<feature type="transmembrane region" description="Helical" evidence="1">
    <location>
        <begin position="180"/>
        <end position="197"/>
    </location>
</feature>
<dbReference type="InterPro" id="IPR023393">
    <property type="entry name" value="START-like_dom_sf"/>
</dbReference>
<dbReference type="CDD" id="cd07823">
    <property type="entry name" value="SRPBCC_5"/>
    <property type="match status" value="1"/>
</dbReference>
<evidence type="ECO:0008006" key="4">
    <source>
        <dbReference type="Google" id="ProtNLM"/>
    </source>
</evidence>
<keyword evidence="1" id="KW-1133">Transmembrane helix</keyword>
<organism evidence="2 3">
    <name type="scientific">Sinosporangium siamense</name>
    <dbReference type="NCBI Taxonomy" id="1367973"/>
    <lineage>
        <taxon>Bacteria</taxon>
        <taxon>Bacillati</taxon>
        <taxon>Actinomycetota</taxon>
        <taxon>Actinomycetes</taxon>
        <taxon>Streptosporangiales</taxon>
        <taxon>Streptosporangiaceae</taxon>
        <taxon>Sinosporangium</taxon>
    </lineage>
</organism>
<dbReference type="PANTHER" id="PTHR38588">
    <property type="entry name" value="BLL0334 PROTEIN"/>
    <property type="match status" value="1"/>
</dbReference>
<evidence type="ECO:0000313" key="3">
    <source>
        <dbReference type="Proteomes" id="UP000606172"/>
    </source>
</evidence>
<dbReference type="InterPro" id="IPR010419">
    <property type="entry name" value="CO_DH_gsu"/>
</dbReference>
<proteinExistence type="predicted"/>
<dbReference type="Pfam" id="PF06240">
    <property type="entry name" value="COXG"/>
    <property type="match status" value="1"/>
</dbReference>
<keyword evidence="1" id="KW-0472">Membrane</keyword>
<dbReference type="AlphaFoldDB" id="A0A919VAZ1"/>
<dbReference type="Gene3D" id="3.30.530.20">
    <property type="match status" value="1"/>
</dbReference>
<evidence type="ECO:0000313" key="2">
    <source>
        <dbReference type="EMBL" id="GII91594.1"/>
    </source>
</evidence>
<comment type="caution">
    <text evidence="2">The sequence shown here is derived from an EMBL/GenBank/DDBJ whole genome shotgun (WGS) entry which is preliminary data.</text>
</comment>
<dbReference type="Proteomes" id="UP000606172">
    <property type="component" value="Unassembled WGS sequence"/>
</dbReference>
<name>A0A919VAZ1_9ACTN</name>
<reference evidence="2" key="1">
    <citation type="submission" date="2021-01" db="EMBL/GenBank/DDBJ databases">
        <title>Whole genome shotgun sequence of Sinosporangium siamense NBRC 109515.</title>
        <authorList>
            <person name="Komaki H."/>
            <person name="Tamura T."/>
        </authorList>
    </citation>
    <scope>NUCLEOTIDE SEQUENCE</scope>
    <source>
        <strain evidence="2">NBRC 109515</strain>
    </source>
</reference>
<dbReference type="RefSeq" id="WP_204023328.1">
    <property type="nucleotide sequence ID" value="NZ_BOOW01000010.1"/>
</dbReference>
<dbReference type="EMBL" id="BOOW01000010">
    <property type="protein sequence ID" value="GII91594.1"/>
    <property type="molecule type" value="Genomic_DNA"/>
</dbReference>
<keyword evidence="1" id="KW-0812">Transmembrane</keyword>
<protein>
    <recommendedName>
        <fullName evidence="4">Carbon monoxide dehydrogenase subunit G</fullName>
    </recommendedName>
</protein>
<dbReference type="SUPFAM" id="SSF55961">
    <property type="entry name" value="Bet v1-like"/>
    <property type="match status" value="1"/>
</dbReference>
<accession>A0A919VAZ1</accession>
<evidence type="ECO:0000256" key="1">
    <source>
        <dbReference type="SAM" id="Phobius"/>
    </source>
</evidence>